<dbReference type="GO" id="GO:0003700">
    <property type="term" value="F:DNA-binding transcription factor activity"/>
    <property type="evidence" value="ECO:0007669"/>
    <property type="project" value="TreeGrafter"/>
</dbReference>
<gene>
    <name evidence="4" type="ORF">CXF48_03430</name>
</gene>
<dbReference type="InterPro" id="IPR023772">
    <property type="entry name" value="DNA-bd_HTH_TetR-type_CS"/>
</dbReference>
<dbReference type="EMBL" id="PQNK01000004">
    <property type="protein sequence ID" value="RRO87236.1"/>
    <property type="molecule type" value="Genomic_DNA"/>
</dbReference>
<evidence type="ECO:0000313" key="5">
    <source>
        <dbReference type="Proteomes" id="UP000276526"/>
    </source>
</evidence>
<keyword evidence="1" id="KW-0805">Transcription regulation</keyword>
<dbReference type="Gene3D" id="1.10.357.10">
    <property type="entry name" value="Tetracycline Repressor, domain 2"/>
    <property type="match status" value="1"/>
</dbReference>
<dbReference type="Pfam" id="PF00440">
    <property type="entry name" value="TetR_N"/>
    <property type="match status" value="1"/>
</dbReference>
<dbReference type="RefSeq" id="WP_010267682.1">
    <property type="nucleotide sequence ID" value="NZ_CP066067.1"/>
</dbReference>
<dbReference type="SUPFAM" id="SSF46689">
    <property type="entry name" value="Homeodomain-like"/>
    <property type="match status" value="1"/>
</dbReference>
<keyword evidence="2" id="KW-0238">DNA-binding</keyword>
<reference evidence="4 5" key="1">
    <citation type="submission" date="2018-01" db="EMBL/GenBank/DDBJ databases">
        <title>Twenty Corynebacterium bovis Genomes.</title>
        <authorList>
            <person name="Gulvik C.A."/>
        </authorList>
    </citation>
    <scope>NUCLEOTIDE SEQUENCE [LARGE SCALE GENOMIC DNA]</scope>
    <source>
        <strain evidence="4 5">F6900</strain>
    </source>
</reference>
<organism evidence="4 5">
    <name type="scientific">Corynebacterium bovis</name>
    <dbReference type="NCBI Taxonomy" id="36808"/>
    <lineage>
        <taxon>Bacteria</taxon>
        <taxon>Bacillati</taxon>
        <taxon>Actinomycetota</taxon>
        <taxon>Actinomycetes</taxon>
        <taxon>Mycobacteriales</taxon>
        <taxon>Corynebacteriaceae</taxon>
        <taxon>Corynebacterium</taxon>
    </lineage>
</organism>
<dbReference type="InterPro" id="IPR009057">
    <property type="entry name" value="Homeodomain-like_sf"/>
</dbReference>
<evidence type="ECO:0000256" key="2">
    <source>
        <dbReference type="ARBA" id="ARBA00023125"/>
    </source>
</evidence>
<protein>
    <submittedName>
        <fullName evidence="4">TetR family transcriptional regulator</fullName>
    </submittedName>
</protein>
<dbReference type="PANTHER" id="PTHR30055">
    <property type="entry name" value="HTH-TYPE TRANSCRIPTIONAL REGULATOR RUTR"/>
    <property type="match status" value="1"/>
</dbReference>
<evidence type="ECO:0000256" key="1">
    <source>
        <dbReference type="ARBA" id="ARBA00023015"/>
    </source>
</evidence>
<dbReference type="InterPro" id="IPR001647">
    <property type="entry name" value="HTH_TetR"/>
</dbReference>
<dbReference type="Proteomes" id="UP000276526">
    <property type="component" value="Unassembled WGS sequence"/>
</dbReference>
<sequence>MTANQTACGSGDGGSRQPGLRERKRRETRLRIEDCATRLILERGLDQVTLEEICAEADVSRRTFFNYFDSKDQVAAGTGVPPLSGTVLRSIAETDTPNILRDVLRAIGDAVDHSPETSLDLSPDRETTLAIRRRRSDIFRDNPSLAVAAQRRFNAIARDLTAAVESHLTAFPHRRASTGIPVHSEAVLVVSLVRECLWLTSMAGIPRRDDHTTRTSSLMETGRLMTAFAATFTDGWPPEP</sequence>
<evidence type="ECO:0000313" key="4">
    <source>
        <dbReference type="EMBL" id="RRO87236.1"/>
    </source>
</evidence>
<accession>A0A426Q0J8</accession>
<name>A0A426Q0J8_9CORY</name>
<dbReference type="GO" id="GO:0000976">
    <property type="term" value="F:transcription cis-regulatory region binding"/>
    <property type="evidence" value="ECO:0007669"/>
    <property type="project" value="TreeGrafter"/>
</dbReference>
<keyword evidence="3" id="KW-0804">Transcription</keyword>
<dbReference type="PROSITE" id="PS50977">
    <property type="entry name" value="HTH_TETR_2"/>
    <property type="match status" value="1"/>
</dbReference>
<dbReference type="GeneID" id="60807784"/>
<dbReference type="PROSITE" id="PS01081">
    <property type="entry name" value="HTH_TETR_1"/>
    <property type="match status" value="1"/>
</dbReference>
<evidence type="ECO:0000256" key="3">
    <source>
        <dbReference type="ARBA" id="ARBA00023163"/>
    </source>
</evidence>
<dbReference type="InterPro" id="IPR050109">
    <property type="entry name" value="HTH-type_TetR-like_transc_reg"/>
</dbReference>
<dbReference type="AlphaFoldDB" id="A0A426Q0J8"/>
<comment type="caution">
    <text evidence="4">The sequence shown here is derived from an EMBL/GenBank/DDBJ whole genome shotgun (WGS) entry which is preliminary data.</text>
</comment>
<proteinExistence type="predicted"/>
<dbReference type="PANTHER" id="PTHR30055:SF238">
    <property type="entry name" value="MYCOFACTOCIN BIOSYNTHESIS TRANSCRIPTIONAL REGULATOR MFTR-RELATED"/>
    <property type="match status" value="1"/>
</dbReference>